<dbReference type="PANTHER" id="PTHR47938">
    <property type="entry name" value="RESPIRATORY COMPLEX I CHAPERONE (CIA84), PUTATIVE (AFU_ORTHOLOGUE AFUA_2G06020)-RELATED"/>
    <property type="match status" value="1"/>
</dbReference>
<dbReference type="Proteomes" id="UP000683000">
    <property type="component" value="Unassembled WGS sequence"/>
</dbReference>
<dbReference type="InterPro" id="IPR002885">
    <property type="entry name" value="PPR_rpt"/>
</dbReference>
<dbReference type="AlphaFoldDB" id="A0A8I2YXH4"/>
<evidence type="ECO:0000313" key="2">
    <source>
        <dbReference type="EMBL" id="KAG6381079.1"/>
    </source>
</evidence>
<name>A0A8I2YXH4_9AGAM</name>
<comment type="caution">
    <text evidence="2">The sequence shown here is derived from an EMBL/GenBank/DDBJ whole genome shotgun (WGS) entry which is preliminary data.</text>
</comment>
<reference evidence="2" key="1">
    <citation type="submission" date="2021-03" db="EMBL/GenBank/DDBJ databases">
        <title>Evolutionary innovations through gain and loss of genes in the ectomycorrhizal Boletales.</title>
        <authorList>
            <person name="Wu G."/>
            <person name="Miyauchi S."/>
            <person name="Morin E."/>
            <person name="Yang Z.-L."/>
            <person name="Xu J."/>
            <person name="Martin F.M."/>
        </authorList>
    </citation>
    <scope>NUCLEOTIDE SEQUENCE</scope>
    <source>
        <strain evidence="2">BR01</strain>
    </source>
</reference>
<dbReference type="PANTHER" id="PTHR47938:SF35">
    <property type="entry name" value="PENTATRICOPEPTIDE REPEAT-CONTAINING PROTEIN 4, MITOCHONDRIAL-RELATED"/>
    <property type="match status" value="1"/>
</dbReference>
<dbReference type="InterPro" id="IPR011990">
    <property type="entry name" value="TPR-like_helical_dom_sf"/>
</dbReference>
<dbReference type="Pfam" id="PF13041">
    <property type="entry name" value="PPR_2"/>
    <property type="match status" value="1"/>
</dbReference>
<dbReference type="GO" id="GO:0003729">
    <property type="term" value="F:mRNA binding"/>
    <property type="evidence" value="ECO:0007669"/>
    <property type="project" value="TreeGrafter"/>
</dbReference>
<dbReference type="EMBL" id="JAGFBS010000002">
    <property type="protein sequence ID" value="KAG6381079.1"/>
    <property type="molecule type" value="Genomic_DNA"/>
</dbReference>
<dbReference type="Pfam" id="PF01535">
    <property type="entry name" value="PPR"/>
    <property type="match status" value="1"/>
</dbReference>
<protein>
    <recommendedName>
        <fullName evidence="4">Pentatricopeptide repeat-containing protein</fullName>
    </recommendedName>
</protein>
<dbReference type="OrthoDB" id="185373at2759"/>
<feature type="repeat" description="PPR" evidence="1">
    <location>
        <begin position="374"/>
        <end position="408"/>
    </location>
</feature>
<evidence type="ECO:0000256" key="1">
    <source>
        <dbReference type="PROSITE-ProRule" id="PRU00708"/>
    </source>
</evidence>
<keyword evidence="3" id="KW-1185">Reference proteome</keyword>
<dbReference type="Pfam" id="PF13812">
    <property type="entry name" value="PPR_3"/>
    <property type="match status" value="2"/>
</dbReference>
<feature type="repeat" description="PPR" evidence="1">
    <location>
        <begin position="521"/>
        <end position="555"/>
    </location>
</feature>
<dbReference type="GO" id="GO:0005739">
    <property type="term" value="C:mitochondrion"/>
    <property type="evidence" value="ECO:0007669"/>
    <property type="project" value="TreeGrafter"/>
</dbReference>
<feature type="repeat" description="PPR" evidence="1">
    <location>
        <begin position="451"/>
        <end position="485"/>
    </location>
</feature>
<organism evidence="2 3">
    <name type="scientific">Boletus reticuloceps</name>
    <dbReference type="NCBI Taxonomy" id="495285"/>
    <lineage>
        <taxon>Eukaryota</taxon>
        <taxon>Fungi</taxon>
        <taxon>Dikarya</taxon>
        <taxon>Basidiomycota</taxon>
        <taxon>Agaricomycotina</taxon>
        <taxon>Agaricomycetes</taxon>
        <taxon>Agaricomycetidae</taxon>
        <taxon>Boletales</taxon>
        <taxon>Boletineae</taxon>
        <taxon>Boletaceae</taxon>
        <taxon>Boletoideae</taxon>
        <taxon>Boletus</taxon>
    </lineage>
</organism>
<dbReference type="PROSITE" id="PS51375">
    <property type="entry name" value="PPR"/>
    <property type="match status" value="5"/>
</dbReference>
<gene>
    <name evidence="2" type="ORF">JVT61DRAFT_5476</name>
</gene>
<proteinExistence type="predicted"/>
<evidence type="ECO:0008006" key="4">
    <source>
        <dbReference type="Google" id="ProtNLM"/>
    </source>
</evidence>
<dbReference type="Gene3D" id="1.25.40.10">
    <property type="entry name" value="Tetratricopeptide repeat domain"/>
    <property type="match status" value="3"/>
</dbReference>
<accession>A0A8I2YXH4</accession>
<dbReference type="NCBIfam" id="TIGR00756">
    <property type="entry name" value="PPR"/>
    <property type="match status" value="3"/>
</dbReference>
<dbReference type="GO" id="GO:0140053">
    <property type="term" value="P:mitochondrial gene expression"/>
    <property type="evidence" value="ECO:0007669"/>
    <property type="project" value="TreeGrafter"/>
</dbReference>
<feature type="repeat" description="PPR" evidence="1">
    <location>
        <begin position="339"/>
        <end position="373"/>
    </location>
</feature>
<feature type="repeat" description="PPR" evidence="1">
    <location>
        <begin position="486"/>
        <end position="520"/>
    </location>
</feature>
<evidence type="ECO:0000313" key="3">
    <source>
        <dbReference type="Proteomes" id="UP000683000"/>
    </source>
</evidence>
<sequence length="734" mass="83127">MFRRSIRNVRHFDILAPRAFGYTASGLAAVRDVDGLFASSSATGPQVLAKGTKQQQGGLFHHTQDIPDPNILFFNQRLVELRQALSARDTRRVWEQWTRLRDKGLLPLFGPQLRRYSVLLATLCPRTIQGWDPHDRKALEEVAFYAATKGAPDALVAYMATHLRSGDRAATLNLYARFLQAFEEKPLSPDVIASEEDHDVDELVIDLPAHSHSRSLQPPSILLAVVVAHAIGDSFHDALRAYLRFPAPISPRIATEFLSTFSDRLLISKVEEYVRRLRIARIVSEPRFITARAAVFAATRDTQGLKKFYQSIIDGISGPQPYIAPCQASVTPQTPVALNEIHWATILTAFLQCNCRDLAETLWDDMVRFQVRPTVIMWTALLVGYERTGEAKDAEEAWRTMISMGIEPTTSTFRAIISVLFTARRPDDALQYFTLFQTRLTSGLSSAPEDTLTLCNTVLHGLLKNRLEKDAHALFQRLREEGPKPDVVSFNSLLNYHGRRGEFRAVSRILDWMRKDGLVGDVYTFSTVLSALLKVGRTDATDAILSLMRKQDINPNVAFFTSIINHQMEEGTEQGLRATMDLLQKMEENPEVQPNEVTYTGILTSLHRHDWRDLTLAQQCRRHVLEGMKRRGVQLNRAAYHVLIKACLDNLAQEGTEDALEYYRKMAQKRISIGADTWYILLRGLIAREAWTAADGVVEEITRSRAVYGGLADLVRRVRKRRGWKTKVEPRSYF</sequence>